<name>A0A345MZH2_9VIRU</name>
<sequence>MSYFSPSRISKFVAKVTPSPIKRSFEYYNEAAGNTDYFGNPDPYYFARPGFLANQEAMRPLKRARTMPRRRRKFKRVVRKFKKRARFQKSRGRLAFANPRSSKVDVKYRIMTDTGTIIYPHGVLNQSLGLDGINFGPERNQRDSDSIFIKGIRTEFTVTNQNTDQPLFMNIAWVGVKDVGSFDGATLQLTPLLLLRDYGIQRGQPLDNTRTSLQLTRGELNTDIVAVLKHKRYMLQAVGPTGGNSIQKGSTLIKKFWIPVKREFQFNGTTSNLSRSPMFCIWWFSINNGNAGTVQATAARMQIRNIVAFTDSN</sequence>
<dbReference type="Proteomes" id="UP000281199">
    <property type="component" value="Segment"/>
</dbReference>
<reference evidence="1 2" key="1">
    <citation type="submission" date="2018-07" db="EMBL/GenBank/DDBJ databases">
        <title>Uncovering a Universe of Circular DNA Viruses in Animal Metagenomes.</title>
        <authorList>
            <person name="Tisza M."/>
            <person name="Buck C."/>
            <person name="Pastrana D."/>
            <person name="Welch N."/>
            <person name="Peretti A."/>
        </authorList>
    </citation>
    <scope>NUCLEOTIDE SEQUENCE [LARGE SCALE GENOMIC DNA]</scope>
    <source>
        <strain evidence="1">Ctdb89</strain>
    </source>
</reference>
<organism evidence="1 2">
    <name type="scientific">Circoviridae sp</name>
    <dbReference type="NCBI Taxonomy" id="1954248"/>
    <lineage>
        <taxon>Viruses</taxon>
        <taxon>Monodnaviria</taxon>
        <taxon>Shotokuvirae</taxon>
        <taxon>Cressdnaviricota</taxon>
        <taxon>Arfiviricetes</taxon>
        <taxon>Rohanvirales</taxon>
        <taxon>Nenyaviridae</taxon>
        <taxon>Galvornvirus</taxon>
        <taxon>Galvornvirus isengard</taxon>
    </lineage>
</organism>
<proteinExistence type="predicted"/>
<accession>A0A345MZH2</accession>
<dbReference type="InterPro" id="IPR029053">
    <property type="entry name" value="Viral_coat"/>
</dbReference>
<evidence type="ECO:0000313" key="1">
    <source>
        <dbReference type="EMBL" id="AXH76772.1"/>
    </source>
</evidence>
<dbReference type="Gene3D" id="2.60.120.20">
    <property type="match status" value="1"/>
</dbReference>
<dbReference type="EMBL" id="MH617453">
    <property type="protein sequence ID" value="AXH76772.1"/>
    <property type="molecule type" value="Genomic_DNA"/>
</dbReference>
<protein>
    <submittedName>
        <fullName evidence="1">Putative capsid protein</fullName>
    </submittedName>
</protein>
<evidence type="ECO:0000313" key="2">
    <source>
        <dbReference type="Proteomes" id="UP000281199"/>
    </source>
</evidence>
<keyword evidence="2" id="KW-1185">Reference proteome</keyword>